<keyword evidence="3" id="KW-1185">Reference proteome</keyword>
<feature type="region of interest" description="Disordered" evidence="1">
    <location>
        <begin position="33"/>
        <end position="55"/>
    </location>
</feature>
<dbReference type="AlphaFoldDB" id="A0A8X6G6W4"/>
<evidence type="ECO:0000256" key="1">
    <source>
        <dbReference type="SAM" id="MobiDB-lite"/>
    </source>
</evidence>
<comment type="caution">
    <text evidence="2">The sequence shown here is derived from an EMBL/GenBank/DDBJ whole genome shotgun (WGS) entry which is preliminary data.</text>
</comment>
<dbReference type="OrthoDB" id="10295554at2759"/>
<dbReference type="Proteomes" id="UP000887116">
    <property type="component" value="Unassembled WGS sequence"/>
</dbReference>
<proteinExistence type="predicted"/>
<organism evidence="2 3">
    <name type="scientific">Trichonephila clavata</name>
    <name type="common">Joro spider</name>
    <name type="synonym">Nephila clavata</name>
    <dbReference type="NCBI Taxonomy" id="2740835"/>
    <lineage>
        <taxon>Eukaryota</taxon>
        <taxon>Metazoa</taxon>
        <taxon>Ecdysozoa</taxon>
        <taxon>Arthropoda</taxon>
        <taxon>Chelicerata</taxon>
        <taxon>Arachnida</taxon>
        <taxon>Araneae</taxon>
        <taxon>Araneomorphae</taxon>
        <taxon>Entelegynae</taxon>
        <taxon>Araneoidea</taxon>
        <taxon>Nephilidae</taxon>
        <taxon>Trichonephila</taxon>
    </lineage>
</organism>
<sequence>MFVSLQGAALSGKCNTLPLPPFSRHPVLTSGGLSAGSSFEINPPASIPQQPSIESTDSRIYLTSSEVSAPHLSIPPVSLASNASNIFNT</sequence>
<dbReference type="EMBL" id="BMAO01034510">
    <property type="protein sequence ID" value="GFQ97077.1"/>
    <property type="molecule type" value="Genomic_DNA"/>
</dbReference>
<evidence type="ECO:0000313" key="2">
    <source>
        <dbReference type="EMBL" id="GFQ97077.1"/>
    </source>
</evidence>
<accession>A0A8X6G6W4</accession>
<reference evidence="2" key="1">
    <citation type="submission" date="2020-07" db="EMBL/GenBank/DDBJ databases">
        <title>Multicomponent nature underlies the extraordinary mechanical properties of spider dragline silk.</title>
        <authorList>
            <person name="Kono N."/>
            <person name="Nakamura H."/>
            <person name="Mori M."/>
            <person name="Yoshida Y."/>
            <person name="Ohtoshi R."/>
            <person name="Malay A.D."/>
            <person name="Moran D.A.P."/>
            <person name="Tomita M."/>
            <person name="Numata K."/>
            <person name="Arakawa K."/>
        </authorList>
    </citation>
    <scope>NUCLEOTIDE SEQUENCE</scope>
</reference>
<name>A0A8X6G6W4_TRICU</name>
<gene>
    <name evidence="2" type="primary">sif_4</name>
    <name evidence="2" type="ORF">TNCT_650461</name>
</gene>
<protein>
    <submittedName>
        <fullName evidence="2">Protein still life, isoform SIF type 1</fullName>
    </submittedName>
</protein>
<evidence type="ECO:0000313" key="3">
    <source>
        <dbReference type="Proteomes" id="UP000887116"/>
    </source>
</evidence>